<comment type="similarity">
    <text evidence="1 4 7">Belongs to the aldehyde dehydrogenase family.</text>
</comment>
<dbReference type="CDD" id="cd07132">
    <property type="entry name" value="ALDH_F3AB"/>
    <property type="match status" value="1"/>
</dbReference>
<evidence type="ECO:0000256" key="5">
    <source>
        <dbReference type="PIRSR" id="PIRSR036492-1"/>
    </source>
</evidence>
<organism evidence="11 12">
    <name type="scientific">Trichogramma kaykai</name>
    <dbReference type="NCBI Taxonomy" id="54128"/>
    <lineage>
        <taxon>Eukaryota</taxon>
        <taxon>Metazoa</taxon>
        <taxon>Ecdysozoa</taxon>
        <taxon>Arthropoda</taxon>
        <taxon>Hexapoda</taxon>
        <taxon>Insecta</taxon>
        <taxon>Pterygota</taxon>
        <taxon>Neoptera</taxon>
        <taxon>Endopterygota</taxon>
        <taxon>Hymenoptera</taxon>
        <taxon>Apocrita</taxon>
        <taxon>Proctotrupomorpha</taxon>
        <taxon>Chalcidoidea</taxon>
        <taxon>Trichogrammatidae</taxon>
        <taxon>Trichogramma</taxon>
    </lineage>
</organism>
<gene>
    <name evidence="11" type="ORF">TKK_006628</name>
</gene>
<reference evidence="11 12" key="1">
    <citation type="journal article" date="2024" name="bioRxiv">
        <title>A reference genome for Trichogramma kaykai: A tiny desert-dwelling parasitoid wasp with competing sex-ratio distorters.</title>
        <authorList>
            <person name="Culotta J."/>
            <person name="Lindsey A.R."/>
        </authorList>
    </citation>
    <scope>NUCLEOTIDE SEQUENCE [LARGE SCALE GENOMIC DNA]</scope>
    <source>
        <strain evidence="11 12">KSX58</strain>
    </source>
</reference>
<feature type="domain" description="Aldehyde dehydrogenase" evidence="10">
    <location>
        <begin position="43"/>
        <end position="468"/>
    </location>
</feature>
<dbReference type="FunFam" id="3.40.309.10:FF:000003">
    <property type="entry name" value="Aldehyde dehydrogenase"/>
    <property type="match status" value="1"/>
</dbReference>
<keyword evidence="3" id="KW-0520">NAD</keyword>
<proteinExistence type="inferred from homology"/>
<dbReference type="Gene3D" id="3.40.605.10">
    <property type="entry name" value="Aldehyde Dehydrogenase, Chain A, domain 1"/>
    <property type="match status" value="1"/>
</dbReference>
<keyword evidence="9" id="KW-0472">Membrane</keyword>
<dbReference type="InterPro" id="IPR029510">
    <property type="entry name" value="Ald_DH_CS_GLU"/>
</dbReference>
<evidence type="ECO:0000256" key="6">
    <source>
        <dbReference type="PROSITE-ProRule" id="PRU10007"/>
    </source>
</evidence>
<evidence type="ECO:0000256" key="8">
    <source>
        <dbReference type="SAM" id="MobiDB-lite"/>
    </source>
</evidence>
<keyword evidence="12" id="KW-1185">Reference proteome</keyword>
<evidence type="ECO:0000256" key="1">
    <source>
        <dbReference type="ARBA" id="ARBA00009986"/>
    </source>
</evidence>
<dbReference type="PANTHER" id="PTHR43570:SF16">
    <property type="entry name" value="ALDEHYDE DEHYDROGENASE TYPE III, ISOFORM Q"/>
    <property type="match status" value="1"/>
</dbReference>
<comment type="caution">
    <text evidence="11">The sequence shown here is derived from an EMBL/GenBank/DDBJ whole genome shotgun (WGS) entry which is preliminary data.</text>
</comment>
<dbReference type="PROSITE" id="PS00070">
    <property type="entry name" value="ALDEHYDE_DEHYDR_CYS"/>
    <property type="match status" value="1"/>
</dbReference>
<feature type="region of interest" description="Disordered" evidence="8">
    <location>
        <begin position="1"/>
        <end position="20"/>
    </location>
</feature>
<dbReference type="InterPro" id="IPR016160">
    <property type="entry name" value="Ald_DH_CS_CYS"/>
</dbReference>
<evidence type="ECO:0000259" key="10">
    <source>
        <dbReference type="Pfam" id="PF00171"/>
    </source>
</evidence>
<dbReference type="PIRSF" id="PIRSF036492">
    <property type="entry name" value="ALDH"/>
    <property type="match status" value="1"/>
</dbReference>
<keyword evidence="9" id="KW-0812">Transmembrane</keyword>
<evidence type="ECO:0000256" key="9">
    <source>
        <dbReference type="SAM" id="Phobius"/>
    </source>
</evidence>
<evidence type="ECO:0000256" key="3">
    <source>
        <dbReference type="ARBA" id="ARBA00023027"/>
    </source>
</evidence>
<protein>
    <recommendedName>
        <fullName evidence="4">Aldehyde dehydrogenase</fullName>
    </recommendedName>
</protein>
<dbReference type="InterPro" id="IPR016163">
    <property type="entry name" value="Ald_DH_C"/>
</dbReference>
<evidence type="ECO:0000256" key="2">
    <source>
        <dbReference type="ARBA" id="ARBA00023002"/>
    </source>
</evidence>
<dbReference type="AlphaFoldDB" id="A0ABD2X4G4"/>
<dbReference type="InterPro" id="IPR012394">
    <property type="entry name" value="Aldehyde_DH_NAD(P)"/>
</dbReference>
<dbReference type="GO" id="GO:0016620">
    <property type="term" value="F:oxidoreductase activity, acting on the aldehyde or oxo group of donors, NAD or NADP as acceptor"/>
    <property type="evidence" value="ECO:0007669"/>
    <property type="project" value="UniProtKB-ARBA"/>
</dbReference>
<dbReference type="FunFam" id="3.40.605.10:FF:000004">
    <property type="entry name" value="Aldehyde dehydrogenase"/>
    <property type="match status" value="1"/>
</dbReference>
<dbReference type="Pfam" id="PF00171">
    <property type="entry name" value="Aldedh"/>
    <property type="match status" value="1"/>
</dbReference>
<dbReference type="PANTHER" id="PTHR43570">
    <property type="entry name" value="ALDEHYDE DEHYDROGENASE"/>
    <property type="match status" value="1"/>
</dbReference>
<evidence type="ECO:0000256" key="7">
    <source>
        <dbReference type="RuleBase" id="RU003345"/>
    </source>
</evidence>
<dbReference type="Proteomes" id="UP001627154">
    <property type="component" value="Unassembled WGS sequence"/>
</dbReference>
<dbReference type="Gene3D" id="3.40.309.10">
    <property type="entry name" value="Aldehyde Dehydrogenase, Chain A, domain 2"/>
    <property type="match status" value="1"/>
</dbReference>
<dbReference type="InterPro" id="IPR016161">
    <property type="entry name" value="Ald_DH/histidinol_DH"/>
</dbReference>
<dbReference type="PROSITE" id="PS00687">
    <property type="entry name" value="ALDEHYDE_DEHYDR_GLU"/>
    <property type="match status" value="1"/>
</dbReference>
<dbReference type="EMBL" id="JBJJXI010000054">
    <property type="protein sequence ID" value="KAL3400009.1"/>
    <property type="molecule type" value="Genomic_DNA"/>
</dbReference>
<evidence type="ECO:0000313" key="11">
    <source>
        <dbReference type="EMBL" id="KAL3400009.1"/>
    </source>
</evidence>
<feature type="active site" evidence="5">
    <location>
        <position position="287"/>
    </location>
</feature>
<feature type="transmembrane region" description="Helical" evidence="9">
    <location>
        <begin position="514"/>
        <end position="535"/>
    </location>
</feature>
<dbReference type="InterPro" id="IPR015590">
    <property type="entry name" value="Aldehyde_DH_dom"/>
</dbReference>
<name>A0ABD2X4G4_9HYME</name>
<feature type="active site" evidence="5 6">
    <location>
        <position position="253"/>
    </location>
</feature>
<evidence type="ECO:0000313" key="12">
    <source>
        <dbReference type="Proteomes" id="UP001627154"/>
    </source>
</evidence>
<evidence type="ECO:0000256" key="4">
    <source>
        <dbReference type="PIRNR" id="PIRNR036492"/>
    </source>
</evidence>
<dbReference type="InterPro" id="IPR016162">
    <property type="entry name" value="Ald_DH_N"/>
</dbReference>
<accession>A0ABD2X4G4</accession>
<sequence length="544" mass="61080">MTETIDEKEESRSNKSSGESVRIQVEEAKISRFNGYVPINGKDMSNYAEMVQSARETFYSGKTRPMDFRIKQIKQLRKMIEENKSDFSGALSTDLRRTKFENYVLEVDFTINECTHMLRHIKEWAAPERPSKTWVNVFDEVVIHKEPYGVVLVMGAWNYPLQLTLAPVVGAIAAGNCVIIKPSEVASAVAKLIADLVPKYLDNECYKVVYGGVPETTELLKQKFDYIFYTGSTTVGRIVREASNKFLTPVTLELGGKSPTYIDNTADIPITAKRLVWGKFINAGQTCIAPDYVLCTKEVQDKIIEECKRVIKEYYGEDPKESPDLCRIITTKHFQRLAAFLSNGEVAIGGRTDPSEKYIEPTFLINVKPTDPIMQEEIFGPILPFINVNNAYEAIKFINEREKPLVLYAFSKDSAVQNLFISQTQSGAVCINDTILQYSVDTLPFGGVGMSGMGAYHGKLSYDTFVHPKGCLLRTFNFIGEFVGSSRYPPYSETKLKLLTETLAKRPDIPGIKYLPYLLTFGLGVAVTFGIKAMMKGSNYDEES</sequence>
<keyword evidence="2 4" id="KW-0560">Oxidoreductase</keyword>
<keyword evidence="9" id="KW-1133">Transmembrane helix</keyword>
<dbReference type="SUPFAM" id="SSF53720">
    <property type="entry name" value="ALDH-like"/>
    <property type="match status" value="1"/>
</dbReference>